<feature type="domain" description="F-box associated beta-propeller type 3" evidence="1">
    <location>
        <begin position="20"/>
        <end position="110"/>
    </location>
</feature>
<dbReference type="Pfam" id="PF08268">
    <property type="entry name" value="FBA_3"/>
    <property type="match status" value="1"/>
</dbReference>
<evidence type="ECO:0000259" key="1">
    <source>
        <dbReference type="Pfam" id="PF08268"/>
    </source>
</evidence>
<gene>
    <name evidence="2" type="ORF">IFM89_031931</name>
</gene>
<comment type="caution">
    <text evidence="2">The sequence shown here is derived from an EMBL/GenBank/DDBJ whole genome shotgun (WGS) entry which is preliminary data.</text>
</comment>
<sequence>MYSILQRFVVFTLELITIYKQVRNPVTPETIILPKPRCLEKSWTSLMIGFGVDTQLTGKYKVVSWTLPILSHEVEVLTLGTDSWRRIRVEKTNFVPYTGPPAYANGALHWHFKEYVDGNR</sequence>
<name>A0A835ITT0_9MAGN</name>
<dbReference type="InterPro" id="IPR013187">
    <property type="entry name" value="F-box-assoc_dom_typ3"/>
</dbReference>
<evidence type="ECO:0000313" key="2">
    <source>
        <dbReference type="EMBL" id="KAF9622527.1"/>
    </source>
</evidence>
<reference evidence="2 3" key="1">
    <citation type="submission" date="2020-10" db="EMBL/GenBank/DDBJ databases">
        <title>The Coptis chinensis genome and diversification of protoberbering-type alkaloids.</title>
        <authorList>
            <person name="Wang B."/>
            <person name="Shu S."/>
            <person name="Song C."/>
            <person name="Liu Y."/>
        </authorList>
    </citation>
    <scope>NUCLEOTIDE SEQUENCE [LARGE SCALE GENOMIC DNA]</scope>
    <source>
        <strain evidence="2">HL-2020</strain>
        <tissue evidence="2">Leaf</tissue>
    </source>
</reference>
<proteinExistence type="predicted"/>
<dbReference type="AlphaFoldDB" id="A0A835ITT0"/>
<dbReference type="EMBL" id="JADFTS010000002">
    <property type="protein sequence ID" value="KAF9622527.1"/>
    <property type="molecule type" value="Genomic_DNA"/>
</dbReference>
<keyword evidence="3" id="KW-1185">Reference proteome</keyword>
<accession>A0A835ITT0</accession>
<organism evidence="2 3">
    <name type="scientific">Coptis chinensis</name>
    <dbReference type="NCBI Taxonomy" id="261450"/>
    <lineage>
        <taxon>Eukaryota</taxon>
        <taxon>Viridiplantae</taxon>
        <taxon>Streptophyta</taxon>
        <taxon>Embryophyta</taxon>
        <taxon>Tracheophyta</taxon>
        <taxon>Spermatophyta</taxon>
        <taxon>Magnoliopsida</taxon>
        <taxon>Ranunculales</taxon>
        <taxon>Ranunculaceae</taxon>
        <taxon>Coptidoideae</taxon>
        <taxon>Coptis</taxon>
    </lineage>
</organism>
<evidence type="ECO:0000313" key="3">
    <source>
        <dbReference type="Proteomes" id="UP000631114"/>
    </source>
</evidence>
<protein>
    <recommendedName>
        <fullName evidence="1">F-box associated beta-propeller type 3 domain-containing protein</fullName>
    </recommendedName>
</protein>
<dbReference type="OrthoDB" id="665134at2759"/>
<dbReference type="Proteomes" id="UP000631114">
    <property type="component" value="Unassembled WGS sequence"/>
</dbReference>